<dbReference type="CDD" id="cd06558">
    <property type="entry name" value="crotonase-like"/>
    <property type="match status" value="1"/>
</dbReference>
<feature type="domain" description="Enoyl-CoA hydratase/isomerase" evidence="4">
    <location>
        <begin position="16"/>
        <end position="356"/>
    </location>
</feature>
<organism evidence="5 6">
    <name type="scientific">Aequoribacter fuscus</name>
    <dbReference type="NCBI Taxonomy" id="2518989"/>
    <lineage>
        <taxon>Bacteria</taxon>
        <taxon>Pseudomonadati</taxon>
        <taxon>Pseudomonadota</taxon>
        <taxon>Gammaproteobacteria</taxon>
        <taxon>Cellvibrionales</taxon>
        <taxon>Halieaceae</taxon>
        <taxon>Aequoribacter</taxon>
    </lineage>
</organism>
<protein>
    <recommendedName>
        <fullName evidence="2">3-hydroxyisobutyryl-CoA hydrolase</fullName>
        <ecNumber evidence="2">3.1.2.4</ecNumber>
    </recommendedName>
</protein>
<keyword evidence="3 5" id="KW-0378">Hydrolase</keyword>
<evidence type="ECO:0000313" key="5">
    <source>
        <dbReference type="EMBL" id="EGG28601.1"/>
    </source>
</evidence>
<dbReference type="SUPFAM" id="SSF52096">
    <property type="entry name" value="ClpP/crotonase"/>
    <property type="match status" value="1"/>
</dbReference>
<evidence type="ECO:0000256" key="3">
    <source>
        <dbReference type="ARBA" id="ARBA00022801"/>
    </source>
</evidence>
<keyword evidence="6" id="KW-1185">Reference proteome</keyword>
<dbReference type="eggNOG" id="COG1024">
    <property type="taxonomic scope" value="Bacteria"/>
</dbReference>
<dbReference type="PANTHER" id="PTHR43176:SF3">
    <property type="entry name" value="3-HYDROXYISOBUTYRYL-COA HYDROLASE, MITOCHONDRIAL"/>
    <property type="match status" value="1"/>
</dbReference>
<comment type="caution">
    <text evidence="5">The sequence shown here is derived from an EMBL/GenBank/DDBJ whole genome shotgun (WGS) entry which is preliminary data.</text>
</comment>
<name>F3L514_9GAMM</name>
<dbReference type="PANTHER" id="PTHR43176">
    <property type="entry name" value="3-HYDROXYISOBUTYRYL-COA HYDROLASE-RELATED"/>
    <property type="match status" value="1"/>
</dbReference>
<dbReference type="GO" id="GO:0005829">
    <property type="term" value="C:cytosol"/>
    <property type="evidence" value="ECO:0007669"/>
    <property type="project" value="TreeGrafter"/>
</dbReference>
<dbReference type="InterPro" id="IPR045004">
    <property type="entry name" value="ECH_dom"/>
</dbReference>
<dbReference type="EMBL" id="AEIG01000093">
    <property type="protein sequence ID" value="EGG28601.1"/>
    <property type="molecule type" value="Genomic_DNA"/>
</dbReference>
<evidence type="ECO:0000256" key="1">
    <source>
        <dbReference type="ARBA" id="ARBA00001709"/>
    </source>
</evidence>
<accession>F3L514</accession>
<evidence type="ECO:0000259" key="4">
    <source>
        <dbReference type="Pfam" id="PF16113"/>
    </source>
</evidence>
<dbReference type="GO" id="GO:0003860">
    <property type="term" value="F:3-hydroxyisobutyryl-CoA hydrolase activity"/>
    <property type="evidence" value="ECO:0007669"/>
    <property type="project" value="UniProtKB-EC"/>
</dbReference>
<reference evidence="5 6" key="1">
    <citation type="journal article" date="2011" name="J. Bacteriol.">
        <title>Genome sequence of strain IMCC3088, a proteorhodopsin-containing marine bacterium belonging to the OM60/NOR5 clade.</title>
        <authorList>
            <person name="Jang Y."/>
            <person name="Oh H.M."/>
            <person name="Kang I."/>
            <person name="Lee K."/>
            <person name="Yang S.J."/>
            <person name="Cho J.C."/>
        </authorList>
    </citation>
    <scope>NUCLEOTIDE SEQUENCE [LARGE SCALE GENOMIC DNA]</scope>
    <source>
        <strain evidence="5 6">IMCC3088</strain>
    </source>
</reference>
<dbReference type="GO" id="GO:0006574">
    <property type="term" value="P:L-valine catabolic process"/>
    <property type="evidence" value="ECO:0007669"/>
    <property type="project" value="TreeGrafter"/>
</dbReference>
<sequence length="369" mass="39863">MAVIVAEHECAQGLLGHLTLDVPKTLNSLTLDMVDALQAALDDWRDRDDIAAILIDGAGEKAFCAGGDVQALRESSMGTPGGPCEYAETFFTREYRMNYTLHTYPKPIICWGSGIVMGGGLGILAGCSLRIVTETTRIAMPEVTIALFPDVGGSWFLNHMPGRTGLFLGITGASINAGDALYTGLANRFMSSGQYQTLIGDLTAVKWSTDAQQNGDYARSVVAALAGCADAEPPESAVATHRALIDDLCDADQILTVFDRIKAHVDSDDRWLAKAAQGLAHGSPLAALWIARQLHETRHASLAEVFQAEIQLGTNIMRHPEFAEGVRALLVDKDRQPKWQFKTPEEVPAALLDSFFQAPWEQNPLADLA</sequence>
<dbReference type="STRING" id="2518989.IMCC3088_2793"/>
<evidence type="ECO:0000256" key="2">
    <source>
        <dbReference type="ARBA" id="ARBA00011915"/>
    </source>
</evidence>
<dbReference type="Proteomes" id="UP000005615">
    <property type="component" value="Unassembled WGS sequence"/>
</dbReference>
<gene>
    <name evidence="5" type="ORF">IMCC3088_2793</name>
</gene>
<dbReference type="Gene3D" id="3.90.226.10">
    <property type="entry name" value="2-enoyl-CoA Hydratase, Chain A, domain 1"/>
    <property type="match status" value="1"/>
</dbReference>
<proteinExistence type="predicted"/>
<comment type="catalytic activity">
    <reaction evidence="1">
        <text>3-hydroxy-2-methylpropanoyl-CoA + H2O = 3-hydroxy-2-methylpropanoate + CoA + H(+)</text>
        <dbReference type="Rhea" id="RHEA:20888"/>
        <dbReference type="ChEBI" id="CHEBI:11805"/>
        <dbReference type="ChEBI" id="CHEBI:15377"/>
        <dbReference type="ChEBI" id="CHEBI:15378"/>
        <dbReference type="ChEBI" id="CHEBI:57287"/>
        <dbReference type="ChEBI" id="CHEBI:57340"/>
        <dbReference type="EC" id="3.1.2.4"/>
    </reaction>
</comment>
<dbReference type="InterPro" id="IPR032259">
    <property type="entry name" value="HIBYL-CoA-H"/>
</dbReference>
<dbReference type="AlphaFoldDB" id="F3L514"/>
<dbReference type="InterPro" id="IPR029045">
    <property type="entry name" value="ClpP/crotonase-like_dom_sf"/>
</dbReference>
<dbReference type="Pfam" id="PF16113">
    <property type="entry name" value="ECH_2"/>
    <property type="match status" value="1"/>
</dbReference>
<dbReference type="NCBIfam" id="NF004127">
    <property type="entry name" value="PRK05617.1"/>
    <property type="match status" value="1"/>
</dbReference>
<dbReference type="EC" id="3.1.2.4" evidence="2"/>
<evidence type="ECO:0000313" key="6">
    <source>
        <dbReference type="Proteomes" id="UP000005615"/>
    </source>
</evidence>